<proteinExistence type="predicted"/>
<evidence type="ECO:0000313" key="3">
    <source>
        <dbReference type="Proteomes" id="UP000613580"/>
    </source>
</evidence>
<keyword evidence="3" id="KW-1185">Reference proteome</keyword>
<protein>
    <submittedName>
        <fullName evidence="2">CRIB domain-containing protein</fullName>
    </submittedName>
</protein>
<reference evidence="2" key="1">
    <citation type="submission" date="2020-05" db="EMBL/GenBank/DDBJ databases">
        <title>Mycena genomes resolve the evolution of fungal bioluminescence.</title>
        <authorList>
            <person name="Tsai I.J."/>
        </authorList>
    </citation>
    <scope>NUCLEOTIDE SEQUENCE</scope>
    <source>
        <strain evidence="2">110903Hualien_Pintung</strain>
    </source>
</reference>
<dbReference type="Gene3D" id="3.90.810.10">
    <property type="entry name" value="CRIB domain"/>
    <property type="match status" value="1"/>
</dbReference>
<dbReference type="InterPro" id="IPR000095">
    <property type="entry name" value="CRIB_dom"/>
</dbReference>
<comment type="caution">
    <text evidence="2">The sequence shown here is derived from an EMBL/GenBank/DDBJ whole genome shotgun (WGS) entry which is preliminary data.</text>
</comment>
<gene>
    <name evidence="2" type="ORF">HMN09_01420700</name>
</gene>
<name>A0A8H6RXG7_MYCCL</name>
<feature type="domain" description="CRIB" evidence="1">
    <location>
        <begin position="129"/>
        <end position="142"/>
    </location>
</feature>
<dbReference type="OrthoDB" id="248923at2759"/>
<dbReference type="Pfam" id="PF00786">
    <property type="entry name" value="PBD"/>
    <property type="match status" value="1"/>
</dbReference>
<accession>A0A8H6RXG7</accession>
<sequence>MATTTIHDFDDDPVPGCLCYCRFSLNFGSSTTVTCLDDVATPAAAPQRLPELTDTHFIYRTSRGTSNAVLIKDILKVERNASASRPHDLMVTIATRNISRTKQISLSFKNDSELYKWYDKLNLIVNQDISMPWNFKHVIHTAHDPISGQFVGMPPAFQEQLPEYSVKEKETDWITVQMKVDRSGQVEGKSVRESFGIVTEPYIMVHDQRK</sequence>
<evidence type="ECO:0000313" key="2">
    <source>
        <dbReference type="EMBL" id="KAF7288176.1"/>
    </source>
</evidence>
<dbReference type="Proteomes" id="UP000613580">
    <property type="component" value="Unassembled WGS sequence"/>
</dbReference>
<dbReference type="EMBL" id="JACAZE010000048">
    <property type="protein sequence ID" value="KAF7288176.1"/>
    <property type="molecule type" value="Genomic_DNA"/>
</dbReference>
<evidence type="ECO:0000259" key="1">
    <source>
        <dbReference type="PROSITE" id="PS50108"/>
    </source>
</evidence>
<organism evidence="2 3">
    <name type="scientific">Mycena chlorophos</name>
    <name type="common">Agaric fungus</name>
    <name type="synonym">Agaricus chlorophos</name>
    <dbReference type="NCBI Taxonomy" id="658473"/>
    <lineage>
        <taxon>Eukaryota</taxon>
        <taxon>Fungi</taxon>
        <taxon>Dikarya</taxon>
        <taxon>Basidiomycota</taxon>
        <taxon>Agaricomycotina</taxon>
        <taxon>Agaricomycetes</taxon>
        <taxon>Agaricomycetidae</taxon>
        <taxon>Agaricales</taxon>
        <taxon>Marasmiineae</taxon>
        <taxon>Mycenaceae</taxon>
        <taxon>Mycena</taxon>
    </lineage>
</organism>
<dbReference type="AlphaFoldDB" id="A0A8H6RXG7"/>
<dbReference type="PROSITE" id="PS50108">
    <property type="entry name" value="CRIB"/>
    <property type="match status" value="1"/>
</dbReference>
<dbReference type="InterPro" id="IPR036936">
    <property type="entry name" value="CRIB_dom_sf"/>
</dbReference>